<feature type="transmembrane region" description="Helical" evidence="6">
    <location>
        <begin position="229"/>
        <end position="249"/>
    </location>
</feature>
<evidence type="ECO:0000256" key="4">
    <source>
        <dbReference type="ARBA" id="ARBA00023136"/>
    </source>
</evidence>
<dbReference type="InterPro" id="IPR056555">
    <property type="entry name" value="NFD4_C"/>
</dbReference>
<feature type="compositionally biased region" description="Low complexity" evidence="5">
    <location>
        <begin position="372"/>
        <end position="385"/>
    </location>
</feature>
<feature type="transmembrane region" description="Helical" evidence="6">
    <location>
        <begin position="493"/>
        <end position="515"/>
    </location>
</feature>
<dbReference type="Proteomes" id="UP000247498">
    <property type="component" value="Unassembled WGS sequence"/>
</dbReference>
<evidence type="ECO:0000259" key="8">
    <source>
        <dbReference type="Pfam" id="PF23262"/>
    </source>
</evidence>
<dbReference type="AlphaFoldDB" id="A0A2V0NJU6"/>
<sequence length="643" mass="65184">MGGPRGAGAPRGPQPVAKWWTFAASCAIQACAGLGYSFSVYAPAIKEKMGLNQVEIATVGSAVNLGGYFAIVSGAIYDATKDMPSAGPRLVISMGSLCCVCGYLGMWLMVSGRAKGGFAELLMLAVCAGNMGVWYDTTAIVTNVRNFPRSRGYVVGILKSFLGLSASIYTTVYTAAFAPDAVTFLLVLGLAPAAICSVLSLFVNYVPFVEACEMAHTPGSPAVGTERRFLYTYGLVAVIAGYQCLSALAEAHDAPSQSARAALAAGCLLLLCGVGAIPRGTGGLRAVYGHEHAAGDADEGLAPRTASGGGGGGGDDRDSAGGRAGGERAVSPRRRAARDASPAAARAGRERSRGGADHERLPLLMAAAGGAGGSAALDGPASAGGAPPPAAPHPSPPPSLAAGDPPAAPLPNLNTMDMARSFEAWCVFAQFCVGTGVALAMLNNMGQLVVALGGPRGGQVALVSLFSVANAAGRLVMGYWPEKALHGRGTPRPLFLAGVAAAMALVSLATAYASLAALYPMAVLMGLLFGSHWSLVPAICSDLFGLAHFGSNYTALQFAPAMGSYLLATRLTGALYDAAAAAHGDPRDCVGPDCFRAAFLVLAALALAGAAACAAAAARSRRVYAAIARHMREAEEAEARLSP</sequence>
<feature type="transmembrane region" description="Helical" evidence="6">
    <location>
        <begin position="462"/>
        <end position="481"/>
    </location>
</feature>
<proteinExistence type="predicted"/>
<dbReference type="PANTHER" id="PTHR21576:SF158">
    <property type="entry name" value="RIBOSOMAL RNA-PROCESSING PROTEIN 12-LIKE CONSERVED DOMAIN-CONTAINING PROTEIN"/>
    <property type="match status" value="1"/>
</dbReference>
<evidence type="ECO:0000256" key="5">
    <source>
        <dbReference type="SAM" id="MobiDB-lite"/>
    </source>
</evidence>
<feature type="domain" description="Nodulin-like" evidence="7">
    <location>
        <begin position="18"/>
        <end position="271"/>
    </location>
</feature>
<protein>
    <submittedName>
        <fullName evidence="9">MFS general substrate transporter</fullName>
    </submittedName>
</protein>
<feature type="transmembrane region" description="Helical" evidence="6">
    <location>
        <begin position="182"/>
        <end position="208"/>
    </location>
</feature>
<feature type="compositionally biased region" description="Pro residues" evidence="5">
    <location>
        <begin position="386"/>
        <end position="399"/>
    </location>
</feature>
<organism evidence="9 10">
    <name type="scientific">Raphidocelis subcapitata</name>
    <dbReference type="NCBI Taxonomy" id="307507"/>
    <lineage>
        <taxon>Eukaryota</taxon>
        <taxon>Viridiplantae</taxon>
        <taxon>Chlorophyta</taxon>
        <taxon>core chlorophytes</taxon>
        <taxon>Chlorophyceae</taxon>
        <taxon>CS clade</taxon>
        <taxon>Sphaeropleales</taxon>
        <taxon>Selenastraceae</taxon>
        <taxon>Raphidocelis</taxon>
    </lineage>
</organism>
<feature type="transmembrane region" description="Helical" evidence="6">
    <location>
        <begin position="20"/>
        <end position="44"/>
    </location>
</feature>
<evidence type="ECO:0000256" key="3">
    <source>
        <dbReference type="ARBA" id="ARBA00022989"/>
    </source>
</evidence>
<reference evidence="9 10" key="1">
    <citation type="journal article" date="2018" name="Sci. Rep.">
        <title>Raphidocelis subcapitata (=Pseudokirchneriella subcapitata) provides an insight into genome evolution and environmental adaptations in the Sphaeropleales.</title>
        <authorList>
            <person name="Suzuki S."/>
            <person name="Yamaguchi H."/>
            <person name="Nakajima N."/>
            <person name="Kawachi M."/>
        </authorList>
    </citation>
    <scope>NUCLEOTIDE SEQUENCE [LARGE SCALE GENOMIC DNA]</scope>
    <source>
        <strain evidence="9 10">NIES-35</strain>
    </source>
</reference>
<evidence type="ECO:0000256" key="6">
    <source>
        <dbReference type="SAM" id="Phobius"/>
    </source>
</evidence>
<evidence type="ECO:0000313" key="9">
    <source>
        <dbReference type="EMBL" id="GBF87528.1"/>
    </source>
</evidence>
<dbReference type="InParanoid" id="A0A2V0NJU6"/>
<feature type="domain" description="NFD4 C-terminal" evidence="8">
    <location>
        <begin position="418"/>
        <end position="624"/>
    </location>
</feature>
<evidence type="ECO:0000256" key="1">
    <source>
        <dbReference type="ARBA" id="ARBA00004141"/>
    </source>
</evidence>
<dbReference type="InterPro" id="IPR036259">
    <property type="entry name" value="MFS_trans_sf"/>
</dbReference>
<comment type="subcellular location">
    <subcellularLocation>
        <location evidence="1">Membrane</location>
        <topology evidence="1">Multi-pass membrane protein</topology>
    </subcellularLocation>
</comment>
<dbReference type="InterPro" id="IPR010658">
    <property type="entry name" value="Nodulin-like"/>
</dbReference>
<feature type="transmembrane region" description="Helical" evidence="6">
    <location>
        <begin position="56"/>
        <end position="77"/>
    </location>
</feature>
<dbReference type="SUPFAM" id="SSF103473">
    <property type="entry name" value="MFS general substrate transporter"/>
    <property type="match status" value="1"/>
</dbReference>
<comment type="caution">
    <text evidence="9">The sequence shown here is derived from an EMBL/GenBank/DDBJ whole genome shotgun (WGS) entry which is preliminary data.</text>
</comment>
<feature type="transmembrane region" description="Helical" evidence="6">
    <location>
        <begin position="422"/>
        <end position="442"/>
    </location>
</feature>
<dbReference type="PROSITE" id="PS51257">
    <property type="entry name" value="PROKAR_LIPOPROTEIN"/>
    <property type="match status" value="1"/>
</dbReference>
<feature type="transmembrane region" description="Helical" evidence="6">
    <location>
        <begin position="89"/>
        <end position="109"/>
    </location>
</feature>
<name>A0A2V0NJU6_9CHLO</name>
<dbReference type="Pfam" id="PF06813">
    <property type="entry name" value="Nodulin-like"/>
    <property type="match status" value="1"/>
</dbReference>
<feature type="transmembrane region" description="Helical" evidence="6">
    <location>
        <begin position="596"/>
        <end position="618"/>
    </location>
</feature>
<keyword evidence="4 6" id="KW-0472">Membrane</keyword>
<feature type="region of interest" description="Disordered" evidence="5">
    <location>
        <begin position="372"/>
        <end position="408"/>
    </location>
</feature>
<dbReference type="FunCoup" id="A0A2V0NJU6">
    <property type="interactions" value="598"/>
</dbReference>
<feature type="transmembrane region" description="Helical" evidence="6">
    <location>
        <begin position="261"/>
        <end position="278"/>
    </location>
</feature>
<evidence type="ECO:0000259" key="7">
    <source>
        <dbReference type="Pfam" id="PF06813"/>
    </source>
</evidence>
<keyword evidence="10" id="KW-1185">Reference proteome</keyword>
<gene>
    <name evidence="9" type="ORF">Rsub_00239</name>
</gene>
<evidence type="ECO:0000256" key="2">
    <source>
        <dbReference type="ARBA" id="ARBA00022692"/>
    </source>
</evidence>
<dbReference type="Gene3D" id="1.20.1250.20">
    <property type="entry name" value="MFS general substrate transporter like domains"/>
    <property type="match status" value="2"/>
</dbReference>
<dbReference type="GO" id="GO:0016020">
    <property type="term" value="C:membrane"/>
    <property type="evidence" value="ECO:0007669"/>
    <property type="project" value="UniProtKB-SubCell"/>
</dbReference>
<feature type="compositionally biased region" description="Basic and acidic residues" evidence="5">
    <location>
        <begin position="347"/>
        <end position="359"/>
    </location>
</feature>
<keyword evidence="2 6" id="KW-0812">Transmembrane</keyword>
<keyword evidence="3 6" id="KW-1133">Transmembrane helix</keyword>
<dbReference type="OrthoDB" id="410267at2759"/>
<feature type="region of interest" description="Disordered" evidence="5">
    <location>
        <begin position="297"/>
        <end position="359"/>
    </location>
</feature>
<dbReference type="EMBL" id="BDRX01000001">
    <property type="protein sequence ID" value="GBF87528.1"/>
    <property type="molecule type" value="Genomic_DNA"/>
</dbReference>
<dbReference type="Pfam" id="PF23262">
    <property type="entry name" value="NFD4_C"/>
    <property type="match status" value="1"/>
</dbReference>
<evidence type="ECO:0000313" key="10">
    <source>
        <dbReference type="Proteomes" id="UP000247498"/>
    </source>
</evidence>
<accession>A0A2V0NJU6</accession>
<feature type="transmembrane region" description="Helical" evidence="6">
    <location>
        <begin position="153"/>
        <end position="176"/>
    </location>
</feature>
<dbReference type="STRING" id="307507.A0A2V0NJU6"/>
<dbReference type="PANTHER" id="PTHR21576">
    <property type="entry name" value="UNCHARACTERIZED NODULIN-LIKE PROTEIN"/>
    <property type="match status" value="1"/>
</dbReference>